<proteinExistence type="predicted"/>
<keyword evidence="4" id="KW-1185">Reference proteome</keyword>
<gene>
    <name evidence="3" type="ORF">CfE428DRAFT_0714</name>
</gene>
<feature type="region of interest" description="Disordered" evidence="1">
    <location>
        <begin position="110"/>
        <end position="149"/>
    </location>
</feature>
<name>B4CVM7_9BACT</name>
<sequence>MGAAPVCNLNVTFKFAVKLETLKYGPLSTPFPLFHMPDRISQTPAAPTTADATLEPAKSGASVRWPKLLSHVQRFAVWTGVALAGTYAMGSVVNHFFSGKLKTQDAEVVGSASGQTSGGGSYGRWWNPSGEGSHASVNDSRGSDDAVGASSGGISVIPANTGLPVYSGTLTLTNLAPIGSNSSHQVYDVLGLRTSNTPLSVTTASPAVASSSNVTGTSLVSFSLSGNMNLVPVNNLEAGGLAMTPALVPEPATATMLAVGLAGLACTRRRNASHVA</sequence>
<comment type="caution">
    <text evidence="3">The sequence shown here is derived from an EMBL/GenBank/DDBJ whole genome shotgun (WGS) entry which is preliminary data.</text>
</comment>
<evidence type="ECO:0000313" key="4">
    <source>
        <dbReference type="Proteomes" id="UP000005824"/>
    </source>
</evidence>
<dbReference type="Proteomes" id="UP000005824">
    <property type="component" value="Unassembled WGS sequence"/>
</dbReference>
<dbReference type="InParanoid" id="B4CVM7"/>
<organism evidence="3 4">
    <name type="scientific">Chthoniobacter flavus Ellin428</name>
    <dbReference type="NCBI Taxonomy" id="497964"/>
    <lineage>
        <taxon>Bacteria</taxon>
        <taxon>Pseudomonadati</taxon>
        <taxon>Verrucomicrobiota</taxon>
        <taxon>Spartobacteria</taxon>
        <taxon>Chthoniobacterales</taxon>
        <taxon>Chthoniobacteraceae</taxon>
        <taxon>Chthoniobacter</taxon>
    </lineage>
</organism>
<feature type="domain" description="Ice-binding protein C-terminal" evidence="2">
    <location>
        <begin position="248"/>
        <end position="270"/>
    </location>
</feature>
<evidence type="ECO:0000313" key="3">
    <source>
        <dbReference type="EMBL" id="EDY21469.1"/>
    </source>
</evidence>
<dbReference type="AlphaFoldDB" id="B4CVM7"/>
<protein>
    <recommendedName>
        <fullName evidence="2">Ice-binding protein C-terminal domain-containing protein</fullName>
    </recommendedName>
</protein>
<accession>B4CVM7</accession>
<evidence type="ECO:0000256" key="1">
    <source>
        <dbReference type="SAM" id="MobiDB-lite"/>
    </source>
</evidence>
<dbReference type="InterPro" id="IPR013424">
    <property type="entry name" value="Ice-binding_C"/>
</dbReference>
<reference evidence="3 4" key="1">
    <citation type="journal article" date="2011" name="J. Bacteriol.">
        <title>Genome sequence of Chthoniobacter flavus Ellin428, an aerobic heterotrophic soil bacterium.</title>
        <authorList>
            <person name="Kant R."/>
            <person name="van Passel M.W."/>
            <person name="Palva A."/>
            <person name="Lucas S."/>
            <person name="Lapidus A."/>
            <person name="Glavina Del Rio T."/>
            <person name="Dalin E."/>
            <person name="Tice H."/>
            <person name="Bruce D."/>
            <person name="Goodwin L."/>
            <person name="Pitluck S."/>
            <person name="Larimer F.W."/>
            <person name="Land M.L."/>
            <person name="Hauser L."/>
            <person name="Sangwan P."/>
            <person name="de Vos W.M."/>
            <person name="Janssen P.H."/>
            <person name="Smidt H."/>
        </authorList>
    </citation>
    <scope>NUCLEOTIDE SEQUENCE [LARGE SCALE GENOMIC DNA]</scope>
    <source>
        <strain evidence="3 4">Ellin428</strain>
    </source>
</reference>
<dbReference type="EMBL" id="ABVL01000002">
    <property type="protein sequence ID" value="EDY21469.1"/>
    <property type="molecule type" value="Genomic_DNA"/>
</dbReference>
<dbReference type="Pfam" id="PF07589">
    <property type="entry name" value="PEP-CTERM"/>
    <property type="match status" value="1"/>
</dbReference>
<evidence type="ECO:0000259" key="2">
    <source>
        <dbReference type="Pfam" id="PF07589"/>
    </source>
</evidence>